<dbReference type="InterPro" id="IPR011032">
    <property type="entry name" value="GroES-like_sf"/>
</dbReference>
<keyword evidence="1" id="KW-0521">NADP</keyword>
<dbReference type="Pfam" id="PF08240">
    <property type="entry name" value="ADH_N"/>
    <property type="match status" value="1"/>
</dbReference>
<dbReference type="EC" id="1.6.5.5" evidence="3"/>
<dbReference type="InterPro" id="IPR036291">
    <property type="entry name" value="NAD(P)-bd_dom_sf"/>
</dbReference>
<evidence type="ECO:0000256" key="2">
    <source>
        <dbReference type="ARBA" id="ARBA00023002"/>
    </source>
</evidence>
<protein>
    <submittedName>
        <fullName evidence="3">Oxidoreductase</fullName>
        <ecNumber evidence="3">1.6.5.5</ecNumber>
    </submittedName>
</protein>
<evidence type="ECO:0000313" key="4">
    <source>
        <dbReference type="Proteomes" id="UP000352698"/>
    </source>
</evidence>
<dbReference type="GO" id="GO:0005829">
    <property type="term" value="C:cytosol"/>
    <property type="evidence" value="ECO:0007669"/>
    <property type="project" value="TreeGrafter"/>
</dbReference>
<dbReference type="CDD" id="cd05289">
    <property type="entry name" value="MDR_like_2"/>
    <property type="match status" value="1"/>
</dbReference>
<dbReference type="EMBL" id="CABEEP010000001">
    <property type="protein sequence ID" value="VTQ58673.1"/>
    <property type="molecule type" value="Genomic_DNA"/>
</dbReference>
<dbReference type="SMART" id="SM00829">
    <property type="entry name" value="PKS_ER"/>
    <property type="match status" value="1"/>
</dbReference>
<reference evidence="3 4" key="1">
    <citation type="submission" date="2019-05" db="EMBL/GenBank/DDBJ databases">
        <authorList>
            <consortium name="Pathogen Informatics"/>
        </authorList>
    </citation>
    <scope>NUCLEOTIDE SEQUENCE [LARGE SCALE GENOMIC DNA]</scope>
    <source>
        <strain evidence="3 4">NCTC12204</strain>
    </source>
</reference>
<dbReference type="InterPro" id="IPR020843">
    <property type="entry name" value="ER"/>
</dbReference>
<dbReference type="GO" id="GO:0035925">
    <property type="term" value="F:mRNA 3'-UTR AU-rich region binding"/>
    <property type="evidence" value="ECO:0007669"/>
    <property type="project" value="TreeGrafter"/>
</dbReference>
<dbReference type="AlphaFoldDB" id="A0A449E8B3"/>
<evidence type="ECO:0000313" key="3">
    <source>
        <dbReference type="EMBL" id="VTQ58673.1"/>
    </source>
</evidence>
<dbReference type="Gene3D" id="3.90.180.10">
    <property type="entry name" value="Medium-chain alcohol dehydrogenases, catalytic domain"/>
    <property type="match status" value="1"/>
</dbReference>
<sequence length="314" mass="34270">MRRFAISGYGPAEKVFQEIVDTPREVTPNHLRVELKAFSINPYDVALRSGKMKEVRTLTFPYVLGNDGAGIVTEVASDVDSFAVGDRVVVHPVSGAYGEEIVLPASKVAKIPDEMSWVEAAAMVTTGITAYNVINHLLTIQPTDTVMVTGASGGVGTSLIQLLHQKGIRTLASASKTNEELVRSLGVTHFSSYDQENPEEVFSNQADIVIDATKGSIAGDMAIKIMKEEGHYVALNELPSLASRQKKNGFYETFVPRKEYSDQEALTHLIAAYKTGNYHIFVAEELAATLDHLIWAHHQLEGHPSAGKIVLTYD</sequence>
<dbReference type="Proteomes" id="UP000352698">
    <property type="component" value="Unassembled WGS sequence"/>
</dbReference>
<accession>A0A449E8B3</accession>
<dbReference type="PANTHER" id="PTHR48106">
    <property type="entry name" value="QUINONE OXIDOREDUCTASE PIG3-RELATED"/>
    <property type="match status" value="1"/>
</dbReference>
<dbReference type="RefSeq" id="WP_010736863.1">
    <property type="nucleotide sequence ID" value="NZ_AP027299.1"/>
</dbReference>
<organism evidence="3 4">
    <name type="scientific">Enterococcus hirae</name>
    <dbReference type="NCBI Taxonomy" id="1354"/>
    <lineage>
        <taxon>Bacteria</taxon>
        <taxon>Bacillati</taxon>
        <taxon>Bacillota</taxon>
        <taxon>Bacilli</taxon>
        <taxon>Lactobacillales</taxon>
        <taxon>Enterococcaceae</taxon>
        <taxon>Enterococcus</taxon>
    </lineage>
</organism>
<dbReference type="PANTHER" id="PTHR48106:SF7">
    <property type="entry name" value="DEHYDROGENASE, ZINC-CONTAINING, PUTATIVE (AFU_ORTHOLOGUE AFUA_5G10220)-RELATED"/>
    <property type="match status" value="1"/>
</dbReference>
<name>A0A449E8B3_ENTHR</name>
<dbReference type="GO" id="GO:0003960">
    <property type="term" value="F:quinone reductase (NADPH) activity"/>
    <property type="evidence" value="ECO:0007669"/>
    <property type="project" value="UniProtKB-EC"/>
</dbReference>
<keyword evidence="2 3" id="KW-0560">Oxidoreductase</keyword>
<gene>
    <name evidence="3" type="primary">qorA</name>
    <name evidence="3" type="ORF">NCTC12204_00193</name>
</gene>
<dbReference type="GO" id="GO:0070402">
    <property type="term" value="F:NADPH binding"/>
    <property type="evidence" value="ECO:0007669"/>
    <property type="project" value="TreeGrafter"/>
</dbReference>
<comment type="caution">
    <text evidence="3">The sequence shown here is derived from an EMBL/GenBank/DDBJ whole genome shotgun (WGS) entry which is preliminary data.</text>
</comment>
<dbReference type="InterPro" id="IPR013154">
    <property type="entry name" value="ADH-like_N"/>
</dbReference>
<dbReference type="SUPFAM" id="SSF50129">
    <property type="entry name" value="GroES-like"/>
    <property type="match status" value="1"/>
</dbReference>
<proteinExistence type="predicted"/>
<dbReference type="SUPFAM" id="SSF51735">
    <property type="entry name" value="NAD(P)-binding Rossmann-fold domains"/>
    <property type="match status" value="1"/>
</dbReference>
<dbReference type="Pfam" id="PF13602">
    <property type="entry name" value="ADH_zinc_N_2"/>
    <property type="match status" value="1"/>
</dbReference>
<dbReference type="Gene3D" id="3.40.50.720">
    <property type="entry name" value="NAD(P)-binding Rossmann-like Domain"/>
    <property type="match status" value="1"/>
</dbReference>
<evidence type="ECO:0000256" key="1">
    <source>
        <dbReference type="ARBA" id="ARBA00022857"/>
    </source>
</evidence>